<dbReference type="GO" id="GO:0016773">
    <property type="term" value="F:phosphotransferase activity, alcohol group as acceptor"/>
    <property type="evidence" value="ECO:0007669"/>
    <property type="project" value="UniProtKB-UniRule"/>
</dbReference>
<dbReference type="PANTHER" id="PTHR30605:SF0">
    <property type="entry name" value="ANHYDRO-N-ACETYLMURAMIC ACID KINASE"/>
    <property type="match status" value="1"/>
</dbReference>
<dbReference type="RefSeq" id="WP_133734985.1">
    <property type="nucleotide sequence ID" value="NZ_SOAX01000001.1"/>
</dbReference>
<sequence length="380" mass="40260">MAETSDPAYFIGLMSGTSMDGIDAVLVSFGEDARMQVLGHHSLTHSTPLKRRLEALASNRGCPAELGEVDALLGDSFAQCALSLLRDVDLAPARITAIGSHGQTIFHRASPSPAFSIQIGDPNRIAERTGITTVADFRRRDIAAGGQGAPLAPAFHEWYFSAPGEYRALVNLGGIANVTHLRGDGSAPLGFDTGPANRLLDLWCQEHTGADYDSNGEWAAGGHTLPALLDAMLADPYFSLTGPRSTGREYFNRDWLEHYLAAYGSADPRDVQRTLAALTAETVKRGILAEQSPDSVFICGGGAFNPVLVREISERLAPARVETTQALGLHPQRVEGAAFAWLARQRLLGMAGNLATVTGADGPRVLGAVYPGGLGGSDTE</sequence>
<dbReference type="InterPro" id="IPR043129">
    <property type="entry name" value="ATPase_NBD"/>
</dbReference>
<dbReference type="InterPro" id="IPR005338">
    <property type="entry name" value="Anhydro_N_Ac-Mur_kinase"/>
</dbReference>
<dbReference type="AlphaFoldDB" id="A0A4R7K3F0"/>
<comment type="caution">
    <text evidence="2">The sequence shown here is derived from an EMBL/GenBank/DDBJ whole genome shotgun (WGS) entry which is preliminary data.</text>
</comment>
<comment type="function">
    <text evidence="1">Catalyzes the specific phosphorylation of 1,6-anhydro-N-acetylmuramic acid (anhMurNAc) with the simultaneous cleavage of the 1,6-anhydro ring, generating MurNAc-6-P. Is required for the utilization of anhMurNAc either imported from the medium or derived from its own cell wall murein, and thus plays a role in cell wall recycling.</text>
</comment>
<dbReference type="GO" id="GO:0006040">
    <property type="term" value="P:amino sugar metabolic process"/>
    <property type="evidence" value="ECO:0007669"/>
    <property type="project" value="InterPro"/>
</dbReference>
<dbReference type="GO" id="GO:0005524">
    <property type="term" value="F:ATP binding"/>
    <property type="evidence" value="ECO:0007669"/>
    <property type="project" value="UniProtKB-UniRule"/>
</dbReference>
<dbReference type="GO" id="GO:0009254">
    <property type="term" value="P:peptidoglycan turnover"/>
    <property type="evidence" value="ECO:0007669"/>
    <property type="project" value="UniProtKB-UniRule"/>
</dbReference>
<keyword evidence="1" id="KW-0808">Transferase</keyword>
<keyword evidence="1 2" id="KW-0418">Kinase</keyword>
<dbReference type="PANTHER" id="PTHR30605">
    <property type="entry name" value="ANHYDRO-N-ACETYLMURAMIC ACID KINASE"/>
    <property type="match status" value="1"/>
</dbReference>
<evidence type="ECO:0000256" key="1">
    <source>
        <dbReference type="HAMAP-Rule" id="MF_01270"/>
    </source>
</evidence>
<dbReference type="EMBL" id="SOAX01000001">
    <property type="protein sequence ID" value="TDT44617.1"/>
    <property type="molecule type" value="Genomic_DNA"/>
</dbReference>
<keyword evidence="1" id="KW-0119">Carbohydrate metabolism</keyword>
<comment type="pathway">
    <text evidence="1">Amino-sugar metabolism; 1,6-anhydro-N-acetylmuramate degradation.</text>
</comment>
<dbReference type="HAMAP" id="MF_01270">
    <property type="entry name" value="AnhMurNAc_kinase"/>
    <property type="match status" value="1"/>
</dbReference>
<proteinExistence type="inferred from homology"/>
<dbReference type="CDD" id="cd24050">
    <property type="entry name" value="ASKHA_NBD_ANMK"/>
    <property type="match status" value="1"/>
</dbReference>
<dbReference type="GO" id="GO:0016301">
    <property type="term" value="F:kinase activity"/>
    <property type="evidence" value="ECO:0007669"/>
    <property type="project" value="UniProtKB-KW"/>
</dbReference>
<name>A0A4R7K3F0_9GAMM</name>
<gene>
    <name evidence="1" type="primary">anmK</name>
    <name evidence="2" type="ORF">DES49_0730</name>
</gene>
<evidence type="ECO:0000313" key="3">
    <source>
        <dbReference type="Proteomes" id="UP000295830"/>
    </source>
</evidence>
<organism evidence="2 3">
    <name type="scientific">Halospina denitrificans</name>
    <dbReference type="NCBI Taxonomy" id="332522"/>
    <lineage>
        <taxon>Bacteria</taxon>
        <taxon>Pseudomonadati</taxon>
        <taxon>Pseudomonadota</taxon>
        <taxon>Gammaproteobacteria</taxon>
        <taxon>Halospina</taxon>
    </lineage>
</organism>
<dbReference type="EC" id="2.7.1.170" evidence="1"/>
<comment type="similarity">
    <text evidence="1">Belongs to the anhydro-N-acetylmuramic acid kinase family.</text>
</comment>
<dbReference type="OrthoDB" id="9763949at2"/>
<dbReference type="UniPathway" id="UPA00544"/>
<dbReference type="Proteomes" id="UP000295830">
    <property type="component" value="Unassembled WGS sequence"/>
</dbReference>
<dbReference type="NCBIfam" id="NF007139">
    <property type="entry name" value="PRK09585.1-3"/>
    <property type="match status" value="1"/>
</dbReference>
<accession>A0A4R7K3F0</accession>
<comment type="catalytic activity">
    <reaction evidence="1">
        <text>1,6-anhydro-N-acetyl-beta-muramate + ATP + H2O = N-acetyl-D-muramate 6-phosphate + ADP + H(+)</text>
        <dbReference type="Rhea" id="RHEA:24952"/>
        <dbReference type="ChEBI" id="CHEBI:15377"/>
        <dbReference type="ChEBI" id="CHEBI:15378"/>
        <dbReference type="ChEBI" id="CHEBI:30616"/>
        <dbReference type="ChEBI" id="CHEBI:58690"/>
        <dbReference type="ChEBI" id="CHEBI:58722"/>
        <dbReference type="ChEBI" id="CHEBI:456216"/>
        <dbReference type="EC" id="2.7.1.170"/>
    </reaction>
</comment>
<keyword evidence="1" id="KW-0547">Nucleotide-binding</keyword>
<dbReference type="Gene3D" id="3.30.420.40">
    <property type="match status" value="2"/>
</dbReference>
<comment type="pathway">
    <text evidence="1">Cell wall biogenesis; peptidoglycan recycling.</text>
</comment>
<evidence type="ECO:0000313" key="2">
    <source>
        <dbReference type="EMBL" id="TDT44617.1"/>
    </source>
</evidence>
<feature type="binding site" evidence="1">
    <location>
        <begin position="16"/>
        <end position="23"/>
    </location>
    <ligand>
        <name>ATP</name>
        <dbReference type="ChEBI" id="CHEBI:30616"/>
    </ligand>
</feature>
<dbReference type="SUPFAM" id="SSF53067">
    <property type="entry name" value="Actin-like ATPase domain"/>
    <property type="match status" value="1"/>
</dbReference>
<keyword evidence="1" id="KW-0067">ATP-binding</keyword>
<protein>
    <recommendedName>
        <fullName evidence="1">Anhydro-N-acetylmuramic acid kinase</fullName>
        <ecNumber evidence="1">2.7.1.170</ecNumber>
    </recommendedName>
    <alternativeName>
        <fullName evidence="1">AnhMurNAc kinase</fullName>
    </alternativeName>
</protein>
<reference evidence="2 3" key="1">
    <citation type="submission" date="2019-03" db="EMBL/GenBank/DDBJ databases">
        <title>Genomic Encyclopedia of Type Strains, Phase IV (KMG-IV): sequencing the most valuable type-strain genomes for metagenomic binning, comparative biology and taxonomic classification.</title>
        <authorList>
            <person name="Goeker M."/>
        </authorList>
    </citation>
    <scope>NUCLEOTIDE SEQUENCE [LARGE SCALE GENOMIC DNA]</scope>
    <source>
        <strain evidence="2 3">DSM 15505</strain>
    </source>
</reference>
<dbReference type="UniPathway" id="UPA00343"/>
<dbReference type="GO" id="GO:0097175">
    <property type="term" value="P:1,6-anhydro-N-acetyl-beta-muramic acid catabolic process"/>
    <property type="evidence" value="ECO:0007669"/>
    <property type="project" value="UniProtKB-UniRule"/>
</dbReference>
<keyword evidence="3" id="KW-1185">Reference proteome</keyword>
<dbReference type="Pfam" id="PF03702">
    <property type="entry name" value="AnmK"/>
    <property type="match status" value="1"/>
</dbReference>